<dbReference type="Proteomes" id="UP000470772">
    <property type="component" value="Unassembled WGS sequence"/>
</dbReference>
<dbReference type="EMBL" id="WGGD01000005">
    <property type="protein sequence ID" value="MUN28097.1"/>
    <property type="molecule type" value="Genomic_DNA"/>
</dbReference>
<comment type="caution">
    <text evidence="1">The sequence shown here is derived from an EMBL/GenBank/DDBJ whole genome shotgun (WGS) entry which is preliminary data.</text>
</comment>
<reference evidence="1 2" key="1">
    <citation type="submission" date="2019-10" db="EMBL/GenBank/DDBJ databases">
        <title>Sequencing and Assembly of Multiple Reported Metal-Biooxidizing Members of the Extremely Thermoacidophilic Archaeal Family Sulfolobaceae.</title>
        <authorList>
            <person name="Counts J.A."/>
            <person name="Kelly R.M."/>
        </authorList>
    </citation>
    <scope>NUCLEOTIDE SEQUENCE [LARGE SCALE GENOMIC DNA]</scope>
    <source>
        <strain evidence="1 2">DSM 6482</strain>
    </source>
</reference>
<protein>
    <submittedName>
        <fullName evidence="1">Uncharacterized protein</fullName>
    </submittedName>
</protein>
<proteinExistence type="predicted"/>
<dbReference type="RefSeq" id="WP_156016109.1">
    <property type="nucleotide sequence ID" value="NZ_WGGD01000005.1"/>
</dbReference>
<organism evidence="1 2">
    <name type="scientific">Sulfuracidifex metallicus DSM 6482 = JCM 9184</name>
    <dbReference type="NCBI Taxonomy" id="523847"/>
    <lineage>
        <taxon>Archaea</taxon>
        <taxon>Thermoproteota</taxon>
        <taxon>Thermoprotei</taxon>
        <taxon>Sulfolobales</taxon>
        <taxon>Sulfolobaceae</taxon>
        <taxon>Sulfuracidifex</taxon>
    </lineage>
</organism>
<dbReference type="AlphaFoldDB" id="A0A6A9QFU0"/>
<accession>A0A6A9QFU0</accession>
<name>A0A6A9QFU0_SULME</name>
<gene>
    <name evidence="1" type="ORF">GC250_01135</name>
</gene>
<keyword evidence="2" id="KW-1185">Reference proteome</keyword>
<sequence>MSWDDIKYRFIREIALNVNEKNVSLWKKERTKNEINETKTSMIPVLFLVKGRVAIKEINGS</sequence>
<evidence type="ECO:0000313" key="2">
    <source>
        <dbReference type="Proteomes" id="UP000470772"/>
    </source>
</evidence>
<evidence type="ECO:0000313" key="1">
    <source>
        <dbReference type="EMBL" id="MUN28097.1"/>
    </source>
</evidence>